<reference evidence="1" key="1">
    <citation type="journal article" date="2021" name="Proc. Natl. Acad. Sci. U.S.A.">
        <title>A Catalog of Tens of Thousands of Viruses from Human Metagenomes Reveals Hidden Associations with Chronic Diseases.</title>
        <authorList>
            <person name="Tisza M.J."/>
            <person name="Buck C.B."/>
        </authorList>
    </citation>
    <scope>NUCLEOTIDE SEQUENCE</scope>
    <source>
        <strain evidence="1">CtijX18</strain>
    </source>
</reference>
<evidence type="ECO:0000313" key="1">
    <source>
        <dbReference type="EMBL" id="DAF97563.1"/>
    </source>
</evidence>
<keyword evidence="1" id="KW-0804">Transcription</keyword>
<dbReference type="GO" id="GO:0000428">
    <property type="term" value="C:DNA-directed RNA polymerase complex"/>
    <property type="evidence" value="ECO:0007669"/>
    <property type="project" value="UniProtKB-KW"/>
</dbReference>
<name>A0A8S5UT04_9CAUD</name>
<proteinExistence type="predicted"/>
<accession>A0A8S5UT04</accession>
<organism evidence="1">
    <name type="scientific">Myoviridae sp. ctijX18</name>
    <dbReference type="NCBI Taxonomy" id="2825154"/>
    <lineage>
        <taxon>Viruses</taxon>
        <taxon>Duplodnaviria</taxon>
        <taxon>Heunggongvirae</taxon>
        <taxon>Uroviricota</taxon>
        <taxon>Caudoviricetes</taxon>
    </lineage>
</organism>
<protein>
    <submittedName>
        <fullName evidence="1">DNA-directed RNA polymerase subunit alpha</fullName>
    </submittedName>
</protein>
<sequence length="408" mass="46143">MSYELNQNVMELRGMTAFNSFADTVSASRAQMQASAFSQHYVINGCEPDSIQTGFAQEIGKYTYSIKTEHNIHNIIAIVDRYTPSSFNGIQFSPQRIVIYQTFDEDSTKPLYGIINIERVCSNHTKFGFPYKPTSATANIRIGASIPKGTILYDSPAKREDGNYCPGRELNTLYSSLEGTIEDSILVSKDVVSQVKTKVYVTRTMELGEKEFPLNLYGDDDNYKVIPDIGEYCRPTGEAYEGIIMAKREYRPDLIPISFTKKTTRKFNPITDTGLDGNGVGARVIDIIVYKQNKTTSAVSDKVLAQLNKYADAYKEWCERILMQYKKIQSDNHGNAEFTDEFDQLIRHCMAICNEPFPDAKGKNVPIQKVGNFNRKLDDIVVIVKTEYEKELGVGYKLTDLRLRNISL</sequence>
<dbReference type="EMBL" id="BK016133">
    <property type="protein sequence ID" value="DAF97563.1"/>
    <property type="molecule type" value="Genomic_DNA"/>
</dbReference>
<keyword evidence="1" id="KW-0240">DNA-directed RNA polymerase</keyword>